<sequence length="809" mass="89880">MSDLQEKLLSQRQNKDVQFSSLWHGQAGSFLGDPSSMSLPTQHSSPPLLKFDEPTSVQQQTDYLRRLTENPTEENFDVEGIGQSTQLSMSPDQMGRIMEAIRQGQEFPPNSTSLNSSAGFFESPRNTEVWPSSSALSVGDTSATLGMASDDPSFFVAPTLNSQFSHSQHMVVTSAGIVTSSKLVTGGGDYAPLYGVTQDIGNINSCPQQSVSSDLAGINPSFNAGTEIDINRYLRIPDVEVTFCDLREKAAKLEKDINGEVQIEAVFLRKLKDSGKLEYQVDLDSVYKKDGSDRPVYKLAKVHTQERNLFELLVQVVFTDNEVSEQIKSEPFLIKTKTQLNDELLEPDAHNKQKRKRPNTCPTSSLRWHRGKHPAKYLPLRNEADSTDTSSPLSASSMGSRNSPLNSQDETHLDELVVNHLKAQQANIDILTFSCMMQTPKGDIAYHLRLTNPDLYQTLDEGVVVGFFADDEGVATIEPLSSENASQAVMAGVISRSAYVEAHAPSGNEIGQTDIVCVIGMVKVQVVGSVRTGERIYASTDNPGTGIPESHLPLGAFIVRNHTLLGMAMETCKPHYHDEMNLVKCFVCIVLGINSHQLSCEVENIMENIDMDIKVAIGKSNKRNCRRMFFLVTGLIIFLGLLGFLMYEVLTPGTLFLKFLCHTGSSHGQHMNCTYASGYEYINIVFIPFDFKNLMSKIPNGEREPRTQLNASSPVRYFLNFDRCAYGGRTDSSKFSPEAAKPIRGPTYLASYGNCSEVFYFQWRQWKLFNGSRQTYQMNCECKNGVGTVVCQWIILLLSFSVYCLVAFF</sequence>
<dbReference type="AlphaFoldDB" id="A0A9X0CP62"/>
<keyword evidence="2" id="KW-0812">Transmembrane</keyword>
<feature type="compositionally biased region" description="Low complexity" evidence="1">
    <location>
        <begin position="387"/>
        <end position="397"/>
    </location>
</feature>
<feature type="compositionally biased region" description="Polar residues" evidence="1">
    <location>
        <begin position="35"/>
        <end position="45"/>
    </location>
</feature>
<feature type="transmembrane region" description="Helical" evidence="2">
    <location>
        <begin position="786"/>
        <end position="808"/>
    </location>
</feature>
<dbReference type="EMBL" id="MU827302">
    <property type="protein sequence ID" value="KAJ7365893.1"/>
    <property type="molecule type" value="Genomic_DNA"/>
</dbReference>
<protein>
    <submittedName>
        <fullName evidence="3">Uncharacterized protein</fullName>
    </submittedName>
</protein>
<comment type="caution">
    <text evidence="3">The sequence shown here is derived from an EMBL/GenBank/DDBJ whole genome shotgun (WGS) entry which is preliminary data.</text>
</comment>
<evidence type="ECO:0000256" key="2">
    <source>
        <dbReference type="SAM" id="Phobius"/>
    </source>
</evidence>
<dbReference type="OrthoDB" id="5970732at2759"/>
<dbReference type="Proteomes" id="UP001163046">
    <property type="component" value="Unassembled WGS sequence"/>
</dbReference>
<evidence type="ECO:0000313" key="3">
    <source>
        <dbReference type="EMBL" id="KAJ7365893.1"/>
    </source>
</evidence>
<keyword evidence="2" id="KW-1133">Transmembrane helix</keyword>
<evidence type="ECO:0000313" key="4">
    <source>
        <dbReference type="Proteomes" id="UP001163046"/>
    </source>
</evidence>
<accession>A0A9X0CP62</accession>
<feature type="compositionally biased region" description="Polar residues" evidence="1">
    <location>
        <begin position="398"/>
        <end position="408"/>
    </location>
</feature>
<keyword evidence="4" id="KW-1185">Reference proteome</keyword>
<gene>
    <name evidence="3" type="ORF">OS493_002619</name>
</gene>
<reference evidence="3" key="1">
    <citation type="submission" date="2023-01" db="EMBL/GenBank/DDBJ databases">
        <title>Genome assembly of the deep-sea coral Lophelia pertusa.</title>
        <authorList>
            <person name="Herrera S."/>
            <person name="Cordes E."/>
        </authorList>
    </citation>
    <scope>NUCLEOTIDE SEQUENCE</scope>
    <source>
        <strain evidence="3">USNM1676648</strain>
        <tissue evidence="3">Polyp</tissue>
    </source>
</reference>
<proteinExistence type="predicted"/>
<name>A0A9X0CP62_9CNID</name>
<feature type="transmembrane region" description="Helical" evidence="2">
    <location>
        <begin position="628"/>
        <end position="650"/>
    </location>
</feature>
<evidence type="ECO:0000256" key="1">
    <source>
        <dbReference type="SAM" id="MobiDB-lite"/>
    </source>
</evidence>
<feature type="region of interest" description="Disordered" evidence="1">
    <location>
        <begin position="345"/>
        <end position="408"/>
    </location>
</feature>
<feature type="region of interest" description="Disordered" evidence="1">
    <location>
        <begin position="33"/>
        <end position="55"/>
    </location>
</feature>
<organism evidence="3 4">
    <name type="scientific">Desmophyllum pertusum</name>
    <dbReference type="NCBI Taxonomy" id="174260"/>
    <lineage>
        <taxon>Eukaryota</taxon>
        <taxon>Metazoa</taxon>
        <taxon>Cnidaria</taxon>
        <taxon>Anthozoa</taxon>
        <taxon>Hexacorallia</taxon>
        <taxon>Scleractinia</taxon>
        <taxon>Caryophylliina</taxon>
        <taxon>Caryophylliidae</taxon>
        <taxon>Desmophyllum</taxon>
    </lineage>
</organism>
<keyword evidence="2" id="KW-0472">Membrane</keyword>